<dbReference type="InterPro" id="IPR005829">
    <property type="entry name" value="Sugar_transporter_CS"/>
</dbReference>
<dbReference type="SUPFAM" id="SSF103473">
    <property type="entry name" value="MFS general substrate transporter"/>
    <property type="match status" value="1"/>
</dbReference>
<evidence type="ECO:0000256" key="4">
    <source>
        <dbReference type="ARBA" id="ARBA00023136"/>
    </source>
</evidence>
<feature type="transmembrane region" description="Helical" evidence="6">
    <location>
        <begin position="171"/>
        <end position="191"/>
    </location>
</feature>
<proteinExistence type="predicted"/>
<keyword evidence="2 6" id="KW-0812">Transmembrane</keyword>
<dbReference type="Gene3D" id="1.20.1250.20">
    <property type="entry name" value="MFS general substrate transporter like domains"/>
    <property type="match status" value="2"/>
</dbReference>
<reference evidence="8" key="1">
    <citation type="journal article" date="2014" name="Int. J. Syst. Evol. Microbiol.">
        <title>Complete genome sequence of Corynebacterium casei LMG S-19264T (=DSM 44701T), isolated from a smear-ripened cheese.</title>
        <authorList>
            <consortium name="US DOE Joint Genome Institute (JGI-PGF)"/>
            <person name="Walter F."/>
            <person name="Albersmeier A."/>
            <person name="Kalinowski J."/>
            <person name="Ruckert C."/>
        </authorList>
    </citation>
    <scope>NUCLEOTIDE SEQUENCE</scope>
    <source>
        <strain evidence="8">JCM 4386</strain>
    </source>
</reference>
<feature type="domain" description="Major facilitator superfamily (MFS) profile" evidence="7">
    <location>
        <begin position="41"/>
        <end position="428"/>
    </location>
</feature>
<accession>A0A918L942</accession>
<comment type="caution">
    <text evidence="8">The sequence shown here is derived from an EMBL/GenBank/DDBJ whole genome shotgun (WGS) entry which is preliminary data.</text>
</comment>
<dbReference type="InterPro" id="IPR036259">
    <property type="entry name" value="MFS_trans_sf"/>
</dbReference>
<evidence type="ECO:0000313" key="8">
    <source>
        <dbReference type="EMBL" id="GGS21308.1"/>
    </source>
</evidence>
<feature type="transmembrane region" description="Helical" evidence="6">
    <location>
        <begin position="140"/>
        <end position="159"/>
    </location>
</feature>
<feature type="transmembrane region" description="Helical" evidence="6">
    <location>
        <begin position="105"/>
        <end position="128"/>
    </location>
</feature>
<dbReference type="EMBL" id="BMTL01000039">
    <property type="protein sequence ID" value="GGS21308.1"/>
    <property type="molecule type" value="Genomic_DNA"/>
</dbReference>
<reference evidence="8" key="2">
    <citation type="submission" date="2020-09" db="EMBL/GenBank/DDBJ databases">
        <authorList>
            <person name="Sun Q."/>
            <person name="Ohkuma M."/>
        </authorList>
    </citation>
    <scope>NUCLEOTIDE SEQUENCE</scope>
    <source>
        <strain evidence="8">JCM 4386</strain>
    </source>
</reference>
<name>A0A918L942_9ACTN</name>
<feature type="transmembrane region" description="Helical" evidence="6">
    <location>
        <begin position="78"/>
        <end position="98"/>
    </location>
</feature>
<dbReference type="InterPro" id="IPR011701">
    <property type="entry name" value="MFS"/>
</dbReference>
<feature type="transmembrane region" description="Helical" evidence="6">
    <location>
        <begin position="282"/>
        <end position="303"/>
    </location>
</feature>
<keyword evidence="4 6" id="KW-0472">Membrane</keyword>
<dbReference type="PROSITE" id="PS50850">
    <property type="entry name" value="MFS"/>
    <property type="match status" value="1"/>
</dbReference>
<dbReference type="CDD" id="cd17371">
    <property type="entry name" value="MFS_MucK"/>
    <property type="match status" value="1"/>
</dbReference>
<feature type="transmembrane region" description="Helical" evidence="6">
    <location>
        <begin position="315"/>
        <end position="333"/>
    </location>
</feature>
<keyword evidence="3 6" id="KW-1133">Transmembrane helix</keyword>
<organism evidence="8 9">
    <name type="scientific">Streptomyces humidus</name>
    <dbReference type="NCBI Taxonomy" id="52259"/>
    <lineage>
        <taxon>Bacteria</taxon>
        <taxon>Bacillati</taxon>
        <taxon>Actinomycetota</taxon>
        <taxon>Actinomycetes</taxon>
        <taxon>Kitasatosporales</taxon>
        <taxon>Streptomycetaceae</taxon>
        <taxon>Streptomyces</taxon>
    </lineage>
</organism>
<evidence type="ECO:0000256" key="6">
    <source>
        <dbReference type="SAM" id="Phobius"/>
    </source>
</evidence>
<protein>
    <submittedName>
        <fullName evidence="8">MFS transporter</fullName>
    </submittedName>
</protein>
<evidence type="ECO:0000313" key="9">
    <source>
        <dbReference type="Proteomes" id="UP000606194"/>
    </source>
</evidence>
<dbReference type="AlphaFoldDB" id="A0A918L942"/>
<dbReference type="Proteomes" id="UP000606194">
    <property type="component" value="Unassembled WGS sequence"/>
</dbReference>
<evidence type="ECO:0000256" key="5">
    <source>
        <dbReference type="SAM" id="MobiDB-lite"/>
    </source>
</evidence>
<dbReference type="GO" id="GO:0046943">
    <property type="term" value="F:carboxylic acid transmembrane transporter activity"/>
    <property type="evidence" value="ECO:0007669"/>
    <property type="project" value="TreeGrafter"/>
</dbReference>
<feature type="transmembrane region" description="Helical" evidence="6">
    <location>
        <begin position="404"/>
        <end position="424"/>
    </location>
</feature>
<dbReference type="Pfam" id="PF07690">
    <property type="entry name" value="MFS_1"/>
    <property type="match status" value="1"/>
</dbReference>
<dbReference type="GO" id="GO:0005886">
    <property type="term" value="C:plasma membrane"/>
    <property type="evidence" value="ECO:0007669"/>
    <property type="project" value="UniProtKB-SubCell"/>
</dbReference>
<dbReference type="PANTHER" id="PTHR23508:SF10">
    <property type="entry name" value="CARBOXYLIC ACID TRANSPORTER PROTEIN HOMOLOG"/>
    <property type="match status" value="1"/>
</dbReference>
<dbReference type="InterPro" id="IPR020846">
    <property type="entry name" value="MFS_dom"/>
</dbReference>
<evidence type="ECO:0000256" key="3">
    <source>
        <dbReference type="ARBA" id="ARBA00022989"/>
    </source>
</evidence>
<evidence type="ECO:0000256" key="2">
    <source>
        <dbReference type="ARBA" id="ARBA00022692"/>
    </source>
</evidence>
<sequence length="433" mass="45444">MSVPPPPQTPTAEDLRAASGPTPDDGALAWLRALGPRGRRAFAGAFGGYALDSYDYFTLPLSMVALAAYFGLDSGQTGLFTTVTLVASAIGGAVAGVLADRIGRVRALMITVITYAVFTVACGFAPSYETLLVLRSLQGLGFGGEWAVGAILVAEYASARHRGRTLGAIQSSWAVGWGLAAVAYTLVFSLFGDDMAWRIMFWTGALPALLVVWMRRRVQDAPQAAAAREQSAGKGSFPAIFKGPLLRTTLFAGLLSTGVQGGYYTLATWVPTYLKSERGLSVVGTGGYLTFLISGAFLGYLTGGYLTDRLGRRRNIWLFALLSAICILAYANIPSGADTLLLVLGFPLGFCMSAIFSGFGSFLSELYPTALRGTGQGFTYNTGRAVGAVFPTTVGFLADSWGVGGALTFGAIGYAIAALALLGLPETRGKELE</sequence>
<feature type="region of interest" description="Disordered" evidence="5">
    <location>
        <begin position="1"/>
        <end position="22"/>
    </location>
</feature>
<feature type="transmembrane region" description="Helical" evidence="6">
    <location>
        <begin position="339"/>
        <end position="366"/>
    </location>
</feature>
<comment type="subcellular location">
    <subcellularLocation>
        <location evidence="1">Cell membrane</location>
        <topology evidence="1">Multi-pass membrane protein</topology>
    </subcellularLocation>
</comment>
<evidence type="ECO:0000259" key="7">
    <source>
        <dbReference type="PROSITE" id="PS50850"/>
    </source>
</evidence>
<keyword evidence="9" id="KW-1185">Reference proteome</keyword>
<dbReference type="PROSITE" id="PS00217">
    <property type="entry name" value="SUGAR_TRANSPORT_2"/>
    <property type="match status" value="1"/>
</dbReference>
<gene>
    <name evidence="8" type="ORF">GCM10010269_70180</name>
</gene>
<feature type="transmembrane region" description="Helical" evidence="6">
    <location>
        <begin position="197"/>
        <end position="214"/>
    </location>
</feature>
<dbReference type="FunFam" id="1.20.1250.20:FF:000253">
    <property type="entry name" value="Transporter, major facilitator family"/>
    <property type="match status" value="1"/>
</dbReference>
<dbReference type="PANTHER" id="PTHR23508">
    <property type="entry name" value="CARBOXYLIC ACID TRANSPORTER PROTEIN HOMOLOG"/>
    <property type="match status" value="1"/>
</dbReference>
<evidence type="ECO:0000256" key="1">
    <source>
        <dbReference type="ARBA" id="ARBA00004651"/>
    </source>
</evidence>
<dbReference type="RefSeq" id="WP_190153392.1">
    <property type="nucleotide sequence ID" value="NZ_BMTL01000039.1"/>
</dbReference>